<feature type="transmembrane region" description="Helical" evidence="3">
    <location>
        <begin position="653"/>
        <end position="674"/>
    </location>
</feature>
<dbReference type="AlphaFoldDB" id="A0AAN6NW64"/>
<accession>A0AAN6NW64</accession>
<feature type="domain" description="Nephrocystin 3-like N-terminal" evidence="4">
    <location>
        <begin position="102"/>
        <end position="268"/>
    </location>
</feature>
<dbReference type="PANTHER" id="PTHR10039">
    <property type="entry name" value="AMELOGENIN"/>
    <property type="match status" value="1"/>
</dbReference>
<gene>
    <name evidence="6" type="ORF">QBC32DRAFT_130247</name>
</gene>
<reference evidence="6" key="2">
    <citation type="submission" date="2023-06" db="EMBL/GenBank/DDBJ databases">
        <authorList>
            <consortium name="Lawrence Berkeley National Laboratory"/>
            <person name="Mondo S.J."/>
            <person name="Hensen N."/>
            <person name="Bonometti L."/>
            <person name="Westerberg I."/>
            <person name="Brannstrom I.O."/>
            <person name="Guillou S."/>
            <person name="Cros-Aarteil S."/>
            <person name="Calhoun S."/>
            <person name="Haridas S."/>
            <person name="Kuo A."/>
            <person name="Pangilinan J."/>
            <person name="Riley R."/>
            <person name="Labutti K."/>
            <person name="Andreopoulos B."/>
            <person name="Lipzen A."/>
            <person name="Chen C."/>
            <person name="Yanf M."/>
            <person name="Daum C."/>
            <person name="Ng V."/>
            <person name="Clum A."/>
            <person name="Steindorff A."/>
            <person name="Ohm R."/>
            <person name="Martin F."/>
            <person name="Silar P."/>
            <person name="Natvig D."/>
            <person name="Lalanne C."/>
            <person name="Gautier V."/>
            <person name="Ament-Velasquez S.L."/>
            <person name="Kruys A."/>
            <person name="Hutchinson M.I."/>
            <person name="Powell A.J."/>
            <person name="Barry K."/>
            <person name="Miller A.N."/>
            <person name="Grigoriev I.V."/>
            <person name="Debuchy R."/>
            <person name="Gladieux P."/>
            <person name="Thoren M.H."/>
            <person name="Johannesson H."/>
        </authorList>
    </citation>
    <scope>NUCLEOTIDE SEQUENCE</scope>
    <source>
        <strain evidence="6">CBS 626.80</strain>
    </source>
</reference>
<organism evidence="6 7">
    <name type="scientific">Pseudoneurospora amorphoporcata</name>
    <dbReference type="NCBI Taxonomy" id="241081"/>
    <lineage>
        <taxon>Eukaryota</taxon>
        <taxon>Fungi</taxon>
        <taxon>Dikarya</taxon>
        <taxon>Ascomycota</taxon>
        <taxon>Pezizomycotina</taxon>
        <taxon>Sordariomycetes</taxon>
        <taxon>Sordariomycetidae</taxon>
        <taxon>Sordariales</taxon>
        <taxon>Sordariaceae</taxon>
        <taxon>Pseudoneurospora</taxon>
    </lineage>
</organism>
<dbReference type="PANTHER" id="PTHR10039:SF5">
    <property type="entry name" value="NACHT DOMAIN-CONTAINING PROTEIN"/>
    <property type="match status" value="1"/>
</dbReference>
<dbReference type="Pfam" id="PF24883">
    <property type="entry name" value="NPHP3_N"/>
    <property type="match status" value="1"/>
</dbReference>
<feature type="transmembrane region" description="Helical" evidence="3">
    <location>
        <begin position="889"/>
        <end position="905"/>
    </location>
</feature>
<reference evidence="6" key="1">
    <citation type="journal article" date="2023" name="Mol. Phylogenet. Evol.">
        <title>Genome-scale phylogeny and comparative genomics of the fungal order Sordariales.</title>
        <authorList>
            <person name="Hensen N."/>
            <person name="Bonometti L."/>
            <person name="Westerberg I."/>
            <person name="Brannstrom I.O."/>
            <person name="Guillou S."/>
            <person name="Cros-Aarteil S."/>
            <person name="Calhoun S."/>
            <person name="Haridas S."/>
            <person name="Kuo A."/>
            <person name="Mondo S."/>
            <person name="Pangilinan J."/>
            <person name="Riley R."/>
            <person name="LaButti K."/>
            <person name="Andreopoulos B."/>
            <person name="Lipzen A."/>
            <person name="Chen C."/>
            <person name="Yan M."/>
            <person name="Daum C."/>
            <person name="Ng V."/>
            <person name="Clum A."/>
            <person name="Steindorff A."/>
            <person name="Ohm R.A."/>
            <person name="Martin F."/>
            <person name="Silar P."/>
            <person name="Natvig D.O."/>
            <person name="Lalanne C."/>
            <person name="Gautier V."/>
            <person name="Ament-Velasquez S.L."/>
            <person name="Kruys A."/>
            <person name="Hutchinson M.I."/>
            <person name="Powell A.J."/>
            <person name="Barry K."/>
            <person name="Miller A.N."/>
            <person name="Grigoriev I.V."/>
            <person name="Debuchy R."/>
            <person name="Gladieux P."/>
            <person name="Hiltunen Thoren M."/>
            <person name="Johannesson H."/>
        </authorList>
    </citation>
    <scope>NUCLEOTIDE SEQUENCE</scope>
    <source>
        <strain evidence="6">CBS 626.80</strain>
    </source>
</reference>
<keyword evidence="3" id="KW-1133">Transmembrane helix</keyword>
<evidence type="ECO:0000256" key="1">
    <source>
        <dbReference type="ARBA" id="ARBA00022737"/>
    </source>
</evidence>
<dbReference type="InterPro" id="IPR027417">
    <property type="entry name" value="P-loop_NTPase"/>
</dbReference>
<keyword evidence="3" id="KW-0812">Transmembrane</keyword>
<feature type="region of interest" description="Disordered" evidence="2">
    <location>
        <begin position="834"/>
        <end position="877"/>
    </location>
</feature>
<evidence type="ECO:0000313" key="6">
    <source>
        <dbReference type="EMBL" id="KAK3953010.1"/>
    </source>
</evidence>
<protein>
    <recommendedName>
        <fullName evidence="8">NACHT domain-containing protein</fullName>
    </recommendedName>
</protein>
<evidence type="ECO:0000256" key="3">
    <source>
        <dbReference type="SAM" id="Phobius"/>
    </source>
</evidence>
<proteinExistence type="predicted"/>
<feature type="compositionally biased region" description="Basic and acidic residues" evidence="2">
    <location>
        <begin position="854"/>
        <end position="865"/>
    </location>
</feature>
<dbReference type="SUPFAM" id="SSF52540">
    <property type="entry name" value="P-loop containing nucleoside triphosphate hydrolases"/>
    <property type="match status" value="1"/>
</dbReference>
<evidence type="ECO:0000259" key="4">
    <source>
        <dbReference type="Pfam" id="PF24883"/>
    </source>
</evidence>
<keyword evidence="1" id="KW-0677">Repeat</keyword>
<dbReference type="EMBL" id="MU859113">
    <property type="protein sequence ID" value="KAK3953010.1"/>
    <property type="molecule type" value="Genomic_DNA"/>
</dbReference>
<dbReference type="Proteomes" id="UP001303222">
    <property type="component" value="Unassembled WGS sequence"/>
</dbReference>
<dbReference type="InterPro" id="IPR056693">
    <property type="entry name" value="DUF7791"/>
</dbReference>
<keyword evidence="7" id="KW-1185">Reference proteome</keyword>
<sequence length="920" mass="103849">MSLFPGNPLRGGISLLASTIRHEIAFIYKEHAKALLQEASDDRLERNAILQEARDQDRALKSLWFRCMGDRKDSVEPAHVKTLQWALKPACEREGMEAEWDDLSEWLRSGTGLYWICGKAGSGKSTLMKYLVDNPSTRTPLNEWVGDLPLTVGSFFFWGLGTQEQKSLEGLSRAILYQLLEVESSYLPSALPRLWQEVRTDVHQKPEPPSSGELKAASEFMIKNFQPKRRFCLFIDGLDEFEGNFHDAIKLIKGLCSNSAIKIIVSSRPIAICYDAFSRAPQLHMEHLTRNDVTEYIQDIVGSHPYMTVLRDSGELSPNTITYRLIGKASGVFLWVILACQSVLDGFAAHDTVEELCRRVDDLPPELEGLFVHMLNSVDRRYHEQMAKTLKILHLNDDWMPAIKLACFDRNGMDCTSNVPLESFPIHEARKICSAMVARLRSRCGGLIQAEPRRHWGRTTTYSEIFVCWCSLGAKCPRASASRSQSTPLTNKCEDFPEHSRVVFLHRTVVEFLNNPDVWNLAPLRISDPTFSAVSVIVGMDLQLEYLYCKNGAHSYLPQHKSLLLMDGCEPLECVVPVLAKVADYLRLKITQLDYKTELQPFFSQLLDPAYDRSSPQLSLLIAVELSLTNTVSRLLSIVGPQPFGPPYIPFPLLWHSLATPVLLAINGPALYVWESSRQRRKVSRYLLSQGFHPNEVFVNERGLSTTPWRELMLKQKEWWEESAKIPNRTVEMPTTAWTTKRRRNLISSTLNFMGVAGPLIEYGAELDNVLPGISTIEEFFGDEFPRIFAEITTRISQRNSIETEMRLYEKEIMAAIAERRRLMAAEALASSSATSEHVKETETELDSSNLDTQADKTVDGDSSKADTTGNNAKPDVGRKVNLKAAPEILWWVLLLVIVAISMYMKPGFPNQNGMIGIDG</sequence>
<evidence type="ECO:0000313" key="7">
    <source>
        <dbReference type="Proteomes" id="UP001303222"/>
    </source>
</evidence>
<dbReference type="Gene3D" id="3.40.50.300">
    <property type="entry name" value="P-loop containing nucleotide triphosphate hydrolases"/>
    <property type="match status" value="1"/>
</dbReference>
<keyword evidence="3" id="KW-0472">Membrane</keyword>
<evidence type="ECO:0008006" key="8">
    <source>
        <dbReference type="Google" id="ProtNLM"/>
    </source>
</evidence>
<feature type="domain" description="DUF7791" evidence="5">
    <location>
        <begin position="377"/>
        <end position="521"/>
    </location>
</feature>
<evidence type="ECO:0000256" key="2">
    <source>
        <dbReference type="SAM" id="MobiDB-lite"/>
    </source>
</evidence>
<name>A0AAN6NW64_9PEZI</name>
<dbReference type="InterPro" id="IPR056884">
    <property type="entry name" value="NPHP3-like_N"/>
</dbReference>
<comment type="caution">
    <text evidence="6">The sequence shown here is derived from an EMBL/GenBank/DDBJ whole genome shotgun (WGS) entry which is preliminary data.</text>
</comment>
<evidence type="ECO:0000259" key="5">
    <source>
        <dbReference type="Pfam" id="PF25053"/>
    </source>
</evidence>
<dbReference type="Pfam" id="PF25053">
    <property type="entry name" value="DUF7791"/>
    <property type="match status" value="1"/>
</dbReference>